<evidence type="ECO:0000256" key="1">
    <source>
        <dbReference type="SAM" id="SignalP"/>
    </source>
</evidence>
<sequence>MKLKLSILALLVTGVTGCNSTPQSGLEQSLGWGNYGSLSFETSSEGIVAQRYQVLKSPVGQITSIEEQGNQIHVIQTLEGALIKGVDSTGIMNYEGCMESVGEVDAAVNAYPSIVQFLLKQAAPQGPNSVSTSLPFTVSESANNAQIYIGEATSVEIEGESYPIGPMIELSAPWGASGQITSVDATTFEFSYFTTNDGHKDTVDIRGAWSQSMGSMDKFNQEPSGEWLACVKPEVQAFLMELSPKRVGEILEIITKAELANDAI</sequence>
<protein>
    <submittedName>
        <fullName evidence="2">Uncharacterized protein</fullName>
    </submittedName>
</protein>
<keyword evidence="1" id="KW-0732">Signal</keyword>
<organism evidence="2 3">
    <name type="scientific">Vibrio atlanticus</name>
    <dbReference type="NCBI Taxonomy" id="693153"/>
    <lineage>
        <taxon>Bacteria</taxon>
        <taxon>Pseudomonadati</taxon>
        <taxon>Pseudomonadota</taxon>
        <taxon>Gammaproteobacteria</taxon>
        <taxon>Vibrionales</taxon>
        <taxon>Vibrionaceae</taxon>
        <taxon>Vibrio</taxon>
    </lineage>
</organism>
<evidence type="ECO:0000313" key="2">
    <source>
        <dbReference type="EMBL" id="SBS61989.1"/>
    </source>
</evidence>
<dbReference type="AlphaFoldDB" id="A0A1C3IKU1"/>
<proteinExistence type="predicted"/>
<dbReference type="Proteomes" id="UP000092876">
    <property type="component" value="Unassembled WGS sequence"/>
</dbReference>
<name>A0A1C3IKU1_9VIBR</name>
<accession>A0A1C3IKU1</accession>
<evidence type="ECO:0000313" key="3">
    <source>
        <dbReference type="Proteomes" id="UP000092876"/>
    </source>
</evidence>
<reference evidence="3" key="1">
    <citation type="submission" date="2016-06" db="EMBL/GenBank/DDBJ databases">
        <authorList>
            <person name="Rodrigo-Torres Lidia"/>
            <person name="Arahal R.David."/>
        </authorList>
    </citation>
    <scope>NUCLEOTIDE SEQUENCE [LARGE SCALE GENOMIC DNA]</scope>
    <source>
        <strain evidence="3">CECT 7223</strain>
    </source>
</reference>
<dbReference type="GeneID" id="94232067"/>
<dbReference type="PROSITE" id="PS51257">
    <property type="entry name" value="PROKAR_LIPOPROTEIN"/>
    <property type="match status" value="1"/>
</dbReference>
<feature type="signal peptide" evidence="1">
    <location>
        <begin position="1"/>
        <end position="20"/>
    </location>
</feature>
<feature type="chain" id="PRO_5008675582" evidence="1">
    <location>
        <begin position="21"/>
        <end position="264"/>
    </location>
</feature>
<dbReference type="EMBL" id="FLQP01000014">
    <property type="protein sequence ID" value="SBS61989.1"/>
    <property type="molecule type" value="Genomic_DNA"/>
</dbReference>
<dbReference type="RefSeq" id="WP_065678463.1">
    <property type="nucleotide sequence ID" value="NZ_AP025460.1"/>
</dbReference>
<gene>
    <name evidence="2" type="ORF">VAT7223_00934</name>
</gene>